<dbReference type="NCBIfam" id="NF011564">
    <property type="entry name" value="PRK14988.1"/>
    <property type="match status" value="1"/>
</dbReference>
<dbReference type="PRINTS" id="PR00413">
    <property type="entry name" value="HADHALOGNASE"/>
</dbReference>
<keyword evidence="1" id="KW-0378">Hydrolase</keyword>
<dbReference type="SFLD" id="SFLDS00003">
    <property type="entry name" value="Haloacid_Dehalogenase"/>
    <property type="match status" value="1"/>
</dbReference>
<dbReference type="PANTHER" id="PTHR43434:SF3">
    <property type="entry name" value="GMP_IMP NUCLEOTIDASE YRFG"/>
    <property type="match status" value="1"/>
</dbReference>
<dbReference type="GO" id="GO:0005829">
    <property type="term" value="C:cytosol"/>
    <property type="evidence" value="ECO:0007669"/>
    <property type="project" value="TreeGrafter"/>
</dbReference>
<accession>A0AAW7X6U8</accession>
<evidence type="ECO:0000313" key="2">
    <source>
        <dbReference type="Proteomes" id="UP001169760"/>
    </source>
</evidence>
<dbReference type="InterPro" id="IPR023214">
    <property type="entry name" value="HAD_sf"/>
</dbReference>
<gene>
    <name evidence="1" type="primary">yrfG</name>
    <name evidence="1" type="ORF">Q4521_13900</name>
</gene>
<sequence>MIDWNNIDTVLLDMDGTLLDLHYDNYFWLTHLPQRYAQIHNTTLEAATASLTEMIESRVGTLQWYCLDHWSELVNMDIPALKREIQHKIAVRPYTEQFLQALRAMGKKVVLITNAHPKGLDLKLEVSQIDRWLDIVISSHEFKTPKEDAAFWQQLSQREAFDPKRTLFIDDTVRILKSAEDFGIAHLVCINQPDSQKPIVRSNTYTDIVHFDEIMPQLNSEK</sequence>
<evidence type="ECO:0000313" key="1">
    <source>
        <dbReference type="EMBL" id="MDO6423570.1"/>
    </source>
</evidence>
<name>A0AAW7X6U8_9GAMM</name>
<comment type="caution">
    <text evidence="1">The sequence shown here is derived from an EMBL/GenBank/DDBJ whole genome shotgun (WGS) entry which is preliminary data.</text>
</comment>
<reference evidence="1" key="1">
    <citation type="submission" date="2023-07" db="EMBL/GenBank/DDBJ databases">
        <title>Genome content predicts the carbon catabolic preferences of heterotrophic bacteria.</title>
        <authorList>
            <person name="Gralka M."/>
        </authorList>
    </citation>
    <scope>NUCLEOTIDE SEQUENCE</scope>
    <source>
        <strain evidence="1">I3M17_2</strain>
    </source>
</reference>
<proteinExistence type="predicted"/>
<dbReference type="CDD" id="cd01427">
    <property type="entry name" value="HAD_like"/>
    <property type="match status" value="1"/>
</dbReference>
<dbReference type="GO" id="GO:0008967">
    <property type="term" value="F:phosphoglycolate phosphatase activity"/>
    <property type="evidence" value="ECO:0007669"/>
    <property type="project" value="TreeGrafter"/>
</dbReference>
<dbReference type="EMBL" id="JAUOPB010000010">
    <property type="protein sequence ID" value="MDO6423570.1"/>
    <property type="molecule type" value="Genomic_DNA"/>
</dbReference>
<dbReference type="Gene3D" id="3.40.50.1000">
    <property type="entry name" value="HAD superfamily/HAD-like"/>
    <property type="match status" value="1"/>
</dbReference>
<dbReference type="InterPro" id="IPR050155">
    <property type="entry name" value="HAD-like_hydrolase_sf"/>
</dbReference>
<dbReference type="Proteomes" id="UP001169760">
    <property type="component" value="Unassembled WGS sequence"/>
</dbReference>
<dbReference type="Pfam" id="PF00702">
    <property type="entry name" value="Hydrolase"/>
    <property type="match status" value="1"/>
</dbReference>
<dbReference type="AlphaFoldDB" id="A0AAW7X6U8"/>
<dbReference type="SFLD" id="SFLDG01129">
    <property type="entry name" value="C1.5:_HAD__Beta-PGM__Phosphata"/>
    <property type="match status" value="1"/>
</dbReference>
<dbReference type="GO" id="GO:0006281">
    <property type="term" value="P:DNA repair"/>
    <property type="evidence" value="ECO:0007669"/>
    <property type="project" value="TreeGrafter"/>
</dbReference>
<dbReference type="GO" id="GO:0008253">
    <property type="term" value="F:5'-nucleotidase activity"/>
    <property type="evidence" value="ECO:0007669"/>
    <property type="project" value="UniProtKB-EC"/>
</dbReference>
<dbReference type="PANTHER" id="PTHR43434">
    <property type="entry name" value="PHOSPHOGLYCOLATE PHOSPHATASE"/>
    <property type="match status" value="1"/>
</dbReference>
<dbReference type="GeneID" id="98615233"/>
<protein>
    <submittedName>
        <fullName evidence="1">GMP/IMP nucleotidase</fullName>
        <ecNumber evidence="1">3.1.3.5</ecNumber>
    </submittedName>
</protein>
<dbReference type="InterPro" id="IPR006439">
    <property type="entry name" value="HAD-SF_hydro_IA"/>
</dbReference>
<dbReference type="NCBIfam" id="TIGR01509">
    <property type="entry name" value="HAD-SF-IA-v3"/>
    <property type="match status" value="1"/>
</dbReference>
<organism evidence="1 2">
    <name type="scientific">Saccharophagus degradans</name>
    <dbReference type="NCBI Taxonomy" id="86304"/>
    <lineage>
        <taxon>Bacteria</taxon>
        <taxon>Pseudomonadati</taxon>
        <taxon>Pseudomonadota</taxon>
        <taxon>Gammaproteobacteria</taxon>
        <taxon>Cellvibrionales</taxon>
        <taxon>Cellvibrionaceae</taxon>
        <taxon>Saccharophagus</taxon>
    </lineage>
</organism>
<dbReference type="RefSeq" id="WP_011470094.1">
    <property type="nucleotide sequence ID" value="NZ_CP123764.1"/>
</dbReference>
<dbReference type="EC" id="3.1.3.5" evidence="1"/>
<dbReference type="SUPFAM" id="SSF56784">
    <property type="entry name" value="HAD-like"/>
    <property type="match status" value="1"/>
</dbReference>
<dbReference type="InterPro" id="IPR036412">
    <property type="entry name" value="HAD-like_sf"/>
</dbReference>